<evidence type="ECO:0000313" key="2">
    <source>
        <dbReference type="EMBL" id="ESO06451.1"/>
    </source>
</evidence>
<feature type="region of interest" description="Disordered" evidence="1">
    <location>
        <begin position="494"/>
        <end position="523"/>
    </location>
</feature>
<feature type="region of interest" description="Disordered" evidence="1">
    <location>
        <begin position="571"/>
        <end position="637"/>
    </location>
</feature>
<reference evidence="3" key="3">
    <citation type="submission" date="2015-06" db="UniProtKB">
        <authorList>
            <consortium name="EnsemblMetazoa"/>
        </authorList>
    </citation>
    <scope>IDENTIFICATION</scope>
</reference>
<name>T1EQI2_HELRO</name>
<dbReference type="CTD" id="20198832"/>
<dbReference type="KEGG" id="hro:HELRODRAFT_160623"/>
<dbReference type="EMBL" id="KB096324">
    <property type="protein sequence ID" value="ESO06451.1"/>
    <property type="molecule type" value="Genomic_DNA"/>
</dbReference>
<gene>
    <name evidence="3" type="primary">20198832</name>
    <name evidence="2" type="ORF">HELRODRAFT_160623</name>
</gene>
<dbReference type="HOGENOM" id="CLU_372253_0_0_1"/>
<dbReference type="RefSeq" id="XP_009015819.1">
    <property type="nucleotide sequence ID" value="XM_009017571.1"/>
</dbReference>
<evidence type="ECO:0000313" key="4">
    <source>
        <dbReference type="Proteomes" id="UP000015101"/>
    </source>
</evidence>
<organism evidence="3 4">
    <name type="scientific">Helobdella robusta</name>
    <name type="common">Californian leech</name>
    <dbReference type="NCBI Taxonomy" id="6412"/>
    <lineage>
        <taxon>Eukaryota</taxon>
        <taxon>Metazoa</taxon>
        <taxon>Spiralia</taxon>
        <taxon>Lophotrochozoa</taxon>
        <taxon>Annelida</taxon>
        <taxon>Clitellata</taxon>
        <taxon>Hirudinea</taxon>
        <taxon>Rhynchobdellida</taxon>
        <taxon>Glossiphoniidae</taxon>
        <taxon>Helobdella</taxon>
    </lineage>
</organism>
<dbReference type="EMBL" id="AMQM01000635">
    <property type="status" value="NOT_ANNOTATED_CDS"/>
    <property type="molecule type" value="Genomic_DNA"/>
</dbReference>
<evidence type="ECO:0000256" key="1">
    <source>
        <dbReference type="SAM" id="MobiDB-lite"/>
    </source>
</evidence>
<accession>T1EQI2</accession>
<feature type="region of interest" description="Disordered" evidence="1">
    <location>
        <begin position="654"/>
        <end position="747"/>
    </location>
</feature>
<reference evidence="2 4" key="2">
    <citation type="journal article" date="2013" name="Nature">
        <title>Insights into bilaterian evolution from three spiralian genomes.</title>
        <authorList>
            <person name="Simakov O."/>
            <person name="Marletaz F."/>
            <person name="Cho S.J."/>
            <person name="Edsinger-Gonzales E."/>
            <person name="Havlak P."/>
            <person name="Hellsten U."/>
            <person name="Kuo D.H."/>
            <person name="Larsson T."/>
            <person name="Lv J."/>
            <person name="Arendt D."/>
            <person name="Savage R."/>
            <person name="Osoegawa K."/>
            <person name="de Jong P."/>
            <person name="Grimwood J."/>
            <person name="Chapman J.A."/>
            <person name="Shapiro H."/>
            <person name="Aerts A."/>
            <person name="Otillar R.P."/>
            <person name="Terry A.Y."/>
            <person name="Boore J.L."/>
            <person name="Grigoriev I.V."/>
            <person name="Lindberg D.R."/>
            <person name="Seaver E.C."/>
            <person name="Weisblat D.A."/>
            <person name="Putnam N.H."/>
            <person name="Rokhsar D.S."/>
        </authorList>
    </citation>
    <scope>NUCLEOTIDE SEQUENCE</scope>
</reference>
<feature type="region of interest" description="Disordered" evidence="1">
    <location>
        <begin position="42"/>
        <end position="63"/>
    </location>
</feature>
<evidence type="ECO:0000313" key="3">
    <source>
        <dbReference type="EnsemblMetazoa" id="HelroP160623"/>
    </source>
</evidence>
<sequence>MNANCQPLCCCMPQYCAVFCQQACPKPQQQCQLKQKTFPSKQPTNVQTQQQNSAPPQTNYQNGQQINGQQQIYNQQQRCSQAQQQSYFQSRQQNNCQLQQCGPMQNYPQTRFMCQQNIVSERPMQSQCLNEMSELPKPQGTQQNDPSNNPVNHFAESHAKLEKCIKLCLDKCHSIQMKHHQQVSSFYEKSYNPAKTECIPKQQDACFSQTPCPDKQRTSYLDRCSPNELQSPQIQQNHQNCNEGWKHGTNNQPTSDASPINTLNFIDQCQPTSNVTDDFKSYQKCNKNATSLKKPTINYNEEFLKCQQKFKSLNKELINPSSIVVRKGSPKLSNQFKSQLCKEEPNNEPMFKNCSHFKSIWDSERYPAIAQTPFGQTNVIKKSIENNDPSTPRRRFDHVAESVNPCSEYIQAVCNCLKQNFSGSINEAKLSVSDNQRKRSKKERKRKDCLRIKITGKNSSEENMLFQIPVNVFEKGIEFMNNCPVQPFLKHNKTKLSEDRLHRKRSKSISEKKSKSSDTSNNQSIKINNREALQNFRNGNVLMFFFFIWQFICDMFHRLRCSNVKNNVRRYGNKKHSKESKPSIDQQRQHVEKMQSGKQNKRTSDGTLEFGSRRPTKSSNKSRKSKSINEECDDSSDGSLCHFKSNCPQFEWSSESNIKRRNENKEQKTNSGETRRSSAEAKKDSGEIRKSSEMKKTSIAFKLAEKFDESSSDINAVESQSKVEKNSIGGPSRQAMKPASRNTSLNH</sequence>
<feature type="compositionally biased region" description="Basic residues" evidence="1">
    <location>
        <begin position="614"/>
        <end position="626"/>
    </location>
</feature>
<reference evidence="4" key="1">
    <citation type="submission" date="2012-12" db="EMBL/GenBank/DDBJ databases">
        <authorList>
            <person name="Hellsten U."/>
            <person name="Grimwood J."/>
            <person name="Chapman J.A."/>
            <person name="Shapiro H."/>
            <person name="Aerts A."/>
            <person name="Otillar R.P."/>
            <person name="Terry A.Y."/>
            <person name="Boore J.L."/>
            <person name="Simakov O."/>
            <person name="Marletaz F."/>
            <person name="Cho S.-J."/>
            <person name="Edsinger-Gonzales E."/>
            <person name="Havlak P."/>
            <person name="Kuo D.-H."/>
            <person name="Larsson T."/>
            <person name="Lv J."/>
            <person name="Arendt D."/>
            <person name="Savage R."/>
            <person name="Osoegawa K."/>
            <person name="de Jong P."/>
            <person name="Lindberg D.R."/>
            <person name="Seaver E.C."/>
            <person name="Weisblat D.A."/>
            <person name="Putnam N.H."/>
            <person name="Grigoriev I.V."/>
            <person name="Rokhsar D.S."/>
        </authorList>
    </citation>
    <scope>NUCLEOTIDE SEQUENCE</scope>
</reference>
<feature type="compositionally biased region" description="Basic and acidic residues" evidence="1">
    <location>
        <begin position="579"/>
        <end position="595"/>
    </location>
</feature>
<dbReference type="GeneID" id="20198832"/>
<proteinExistence type="predicted"/>
<protein>
    <submittedName>
        <fullName evidence="2 3">Uncharacterized protein</fullName>
    </submittedName>
</protein>
<keyword evidence="4" id="KW-1185">Reference proteome</keyword>
<dbReference type="EnsemblMetazoa" id="HelroT160623">
    <property type="protein sequence ID" value="HelroP160623"/>
    <property type="gene ID" value="HelroG160623"/>
</dbReference>
<feature type="compositionally biased region" description="Basic and acidic residues" evidence="1">
    <location>
        <begin position="657"/>
        <end position="696"/>
    </location>
</feature>
<dbReference type="Proteomes" id="UP000015101">
    <property type="component" value="Unassembled WGS sequence"/>
</dbReference>
<feature type="compositionally biased region" description="Polar residues" evidence="1">
    <location>
        <begin position="42"/>
        <end position="58"/>
    </location>
</feature>
<dbReference type="InParanoid" id="T1EQI2"/>
<dbReference type="AlphaFoldDB" id="T1EQI2"/>